<evidence type="ECO:0000313" key="2">
    <source>
        <dbReference type="Proteomes" id="UP000230837"/>
    </source>
</evidence>
<protein>
    <submittedName>
        <fullName evidence="1">Uncharacterized protein</fullName>
    </submittedName>
</protein>
<proteinExistence type="predicted"/>
<evidence type="ECO:0000313" key="1">
    <source>
        <dbReference type="EMBL" id="PIW97204.1"/>
    </source>
</evidence>
<accession>A0A2M7IPP8</accession>
<reference evidence="2" key="1">
    <citation type="submission" date="2017-09" db="EMBL/GenBank/DDBJ databases">
        <title>Depth-based differentiation of microbial function through sediment-hosted aquifers and enrichment of novel symbionts in the deep terrestrial subsurface.</title>
        <authorList>
            <person name="Probst A.J."/>
            <person name="Ladd B."/>
            <person name="Jarett J.K."/>
            <person name="Geller-Mcgrath D.E."/>
            <person name="Sieber C.M.K."/>
            <person name="Emerson J.B."/>
            <person name="Anantharaman K."/>
            <person name="Thomas B.C."/>
            <person name="Malmstrom R."/>
            <person name="Stieglmeier M."/>
            <person name="Klingl A."/>
            <person name="Woyke T."/>
            <person name="Ryan C.M."/>
            <person name="Banfield J.F."/>
        </authorList>
    </citation>
    <scope>NUCLEOTIDE SEQUENCE [LARGE SCALE GENOMIC DNA]</scope>
</reference>
<comment type="caution">
    <text evidence="1">The sequence shown here is derived from an EMBL/GenBank/DDBJ whole genome shotgun (WGS) entry which is preliminary data.</text>
</comment>
<sequence>MEMRKQLLTEGSVDKNYIARSLAGANNKESFEFRENNFNSDDELYLKSFITESVEIDAIICRYGFEGDMSKT</sequence>
<dbReference type="EMBL" id="PFHR01000053">
    <property type="protein sequence ID" value="PIW97204.1"/>
    <property type="molecule type" value="Genomic_DNA"/>
</dbReference>
<name>A0A2M7IPP8_9BACT</name>
<gene>
    <name evidence="1" type="ORF">COZ82_00890</name>
</gene>
<dbReference type="Proteomes" id="UP000230837">
    <property type="component" value="Unassembled WGS sequence"/>
</dbReference>
<organism evidence="1 2">
    <name type="scientific">Candidatus Kaiserbacteria bacterium CG_4_8_14_3_um_filter_38_9</name>
    <dbReference type="NCBI Taxonomy" id="1974599"/>
    <lineage>
        <taxon>Bacteria</taxon>
        <taxon>Candidatus Kaiseribacteriota</taxon>
    </lineage>
</organism>
<dbReference type="AlphaFoldDB" id="A0A2M7IPP8"/>